<sequence>MIQIINGLVYGSFLYLLSVGLVLIFGLRRVTNFAHGGLFMLGAYISYAVAAYLGFWTGMVVSVVALAALGVLLDRFVFRPLAHEDAIVTLLVTFGLLFVVEDLVRTIWGKDFLTVAPPQILSGVVPMFGATFPVYRLFVIAVALAVAAGLAIWLRSSRVGLYVRASSVDPVTTGMQGVDTDRLSALVVAIGTGLAGLSGTIAGPLLALSSSMGGYIIIDCFVVVVTGGLTSFTGVFIAALLIGQVHNLGIVFVPELASMLPLAIMALVLTLRPQGLAGAGK</sequence>
<dbReference type="GO" id="GO:0006865">
    <property type="term" value="P:amino acid transport"/>
    <property type="evidence" value="ECO:0007669"/>
    <property type="project" value="UniProtKB-KW"/>
</dbReference>
<dbReference type="OrthoDB" id="9807115at2"/>
<dbReference type="InterPro" id="IPR001851">
    <property type="entry name" value="ABC_transp_permease"/>
</dbReference>
<evidence type="ECO:0000256" key="7">
    <source>
        <dbReference type="ARBA" id="ARBA00023136"/>
    </source>
</evidence>
<dbReference type="EMBL" id="CP039865">
    <property type="protein sequence ID" value="QCK86333.1"/>
    <property type="molecule type" value="Genomic_DNA"/>
</dbReference>
<reference evidence="10 11" key="1">
    <citation type="submission" date="2019-04" db="EMBL/GenBank/DDBJ databases">
        <title>Phreatobacter aquaticus sp. nov.</title>
        <authorList>
            <person name="Choi A."/>
            <person name="Baek K."/>
        </authorList>
    </citation>
    <scope>NUCLEOTIDE SEQUENCE [LARGE SCALE GENOMIC DNA]</scope>
    <source>
        <strain evidence="10 11">NMCR1094</strain>
    </source>
</reference>
<keyword evidence="11" id="KW-1185">Reference proteome</keyword>
<name>A0A4D7QK37_9HYPH</name>
<comment type="subcellular location">
    <subcellularLocation>
        <location evidence="1">Cell membrane</location>
        <topology evidence="1">Multi-pass membrane protein</topology>
    </subcellularLocation>
</comment>
<accession>A0A4D7QK37</accession>
<evidence type="ECO:0000256" key="1">
    <source>
        <dbReference type="ARBA" id="ARBA00004651"/>
    </source>
</evidence>
<feature type="transmembrane region" description="Helical" evidence="9">
    <location>
        <begin position="185"/>
        <end position="208"/>
    </location>
</feature>
<dbReference type="KEGG" id="paqt:E8L99_11495"/>
<keyword evidence="7 9" id="KW-0472">Membrane</keyword>
<evidence type="ECO:0000256" key="5">
    <source>
        <dbReference type="ARBA" id="ARBA00022970"/>
    </source>
</evidence>
<evidence type="ECO:0000313" key="10">
    <source>
        <dbReference type="EMBL" id="QCK86333.1"/>
    </source>
</evidence>
<evidence type="ECO:0000256" key="8">
    <source>
        <dbReference type="ARBA" id="ARBA00037998"/>
    </source>
</evidence>
<dbReference type="PANTHER" id="PTHR11795">
    <property type="entry name" value="BRANCHED-CHAIN AMINO ACID TRANSPORT SYSTEM PERMEASE PROTEIN LIVH"/>
    <property type="match status" value="1"/>
</dbReference>
<proteinExistence type="inferred from homology"/>
<evidence type="ECO:0000313" key="11">
    <source>
        <dbReference type="Proteomes" id="UP000298588"/>
    </source>
</evidence>
<gene>
    <name evidence="10" type="ORF">E8L99_11495</name>
</gene>
<feature type="transmembrane region" description="Helical" evidence="9">
    <location>
        <begin position="47"/>
        <end position="73"/>
    </location>
</feature>
<feature type="transmembrane region" description="Helical" evidence="9">
    <location>
        <begin position="85"/>
        <end position="108"/>
    </location>
</feature>
<evidence type="ECO:0000256" key="2">
    <source>
        <dbReference type="ARBA" id="ARBA00022448"/>
    </source>
</evidence>
<feature type="transmembrane region" description="Helical" evidence="9">
    <location>
        <begin position="248"/>
        <end position="271"/>
    </location>
</feature>
<dbReference type="Proteomes" id="UP000298588">
    <property type="component" value="Chromosome"/>
</dbReference>
<feature type="transmembrane region" description="Helical" evidence="9">
    <location>
        <begin position="214"/>
        <end position="241"/>
    </location>
</feature>
<feature type="transmembrane region" description="Helical" evidence="9">
    <location>
        <begin position="134"/>
        <end position="154"/>
    </location>
</feature>
<dbReference type="CDD" id="cd06582">
    <property type="entry name" value="TM_PBP1_LivH_like"/>
    <property type="match status" value="1"/>
</dbReference>
<dbReference type="Pfam" id="PF02653">
    <property type="entry name" value="BPD_transp_2"/>
    <property type="match status" value="1"/>
</dbReference>
<keyword evidence="4 9" id="KW-0812">Transmembrane</keyword>
<organism evidence="10 11">
    <name type="scientific">Phreatobacter aquaticus</name>
    <dbReference type="NCBI Taxonomy" id="2570229"/>
    <lineage>
        <taxon>Bacteria</taxon>
        <taxon>Pseudomonadati</taxon>
        <taxon>Pseudomonadota</taxon>
        <taxon>Alphaproteobacteria</taxon>
        <taxon>Hyphomicrobiales</taxon>
        <taxon>Phreatobacteraceae</taxon>
        <taxon>Phreatobacter</taxon>
    </lineage>
</organism>
<dbReference type="AlphaFoldDB" id="A0A4D7QK37"/>
<keyword evidence="5" id="KW-0029">Amino-acid transport</keyword>
<evidence type="ECO:0000256" key="4">
    <source>
        <dbReference type="ARBA" id="ARBA00022692"/>
    </source>
</evidence>
<dbReference type="GO" id="GO:0022857">
    <property type="term" value="F:transmembrane transporter activity"/>
    <property type="evidence" value="ECO:0007669"/>
    <property type="project" value="InterPro"/>
</dbReference>
<dbReference type="PANTHER" id="PTHR11795:SF442">
    <property type="entry name" value="ABC TRANSPORTER ATP-BINDING PROTEIN"/>
    <property type="match status" value="1"/>
</dbReference>
<protein>
    <submittedName>
        <fullName evidence="10">Branched-chain amino acid ABC transporter permease</fullName>
    </submittedName>
</protein>
<keyword evidence="2" id="KW-0813">Transport</keyword>
<keyword evidence="3" id="KW-1003">Cell membrane</keyword>
<evidence type="ECO:0000256" key="3">
    <source>
        <dbReference type="ARBA" id="ARBA00022475"/>
    </source>
</evidence>
<comment type="similarity">
    <text evidence="8">Belongs to the binding-protein-dependent transport system permease family. LivHM subfamily.</text>
</comment>
<dbReference type="GO" id="GO:0005886">
    <property type="term" value="C:plasma membrane"/>
    <property type="evidence" value="ECO:0007669"/>
    <property type="project" value="UniProtKB-SubCell"/>
</dbReference>
<keyword evidence="6 9" id="KW-1133">Transmembrane helix</keyword>
<dbReference type="RefSeq" id="WP_137099664.1">
    <property type="nucleotide sequence ID" value="NZ_CP039865.1"/>
</dbReference>
<feature type="transmembrane region" description="Helical" evidence="9">
    <location>
        <begin position="7"/>
        <end position="27"/>
    </location>
</feature>
<dbReference type="InterPro" id="IPR052157">
    <property type="entry name" value="BCAA_transport_permease"/>
</dbReference>
<evidence type="ECO:0000256" key="9">
    <source>
        <dbReference type="SAM" id="Phobius"/>
    </source>
</evidence>
<evidence type="ECO:0000256" key="6">
    <source>
        <dbReference type="ARBA" id="ARBA00022989"/>
    </source>
</evidence>